<dbReference type="PROSITE" id="PS01360">
    <property type="entry name" value="ZF_MYND_1"/>
    <property type="match status" value="1"/>
</dbReference>
<feature type="compositionally biased region" description="Low complexity" evidence="5">
    <location>
        <begin position="593"/>
        <end position="615"/>
    </location>
</feature>
<dbReference type="InterPro" id="IPR011990">
    <property type="entry name" value="TPR-like_helical_dom_sf"/>
</dbReference>
<dbReference type="KEGG" id="acan:ACA1_260810"/>
<evidence type="ECO:0000259" key="6">
    <source>
        <dbReference type="PROSITE" id="PS50865"/>
    </source>
</evidence>
<dbReference type="Gene3D" id="6.10.140.2220">
    <property type="match status" value="1"/>
</dbReference>
<dbReference type="Proteomes" id="UP000011083">
    <property type="component" value="Unassembled WGS sequence"/>
</dbReference>
<sequence length="669" mass="73354">MDLSKLLAGLSWGNPLTGGGMGGIISSHANPDVPLAFERASSTSTDAPPDEAWQSELSMASFGGVSPSSEANMWSKLEEDNDSLQPGAMEAMMKAFQACDYVSSDPAKAVQMAETALEITHGCPEAFNEASRQMLKDHEARVKFRTGKMWDDLHLRPLFRAIHGQANTLRKMGRYREALAKYLLLEKATYANYRYHMPAVYLALGNTEAASRYLARWAEQGYSLSSTSLCWHFTRALLDFKMSARPRACEMGEYIRYAGDAGKASLIKAVQNAPAVLPYLAGRKAMPGGRLPLSLLSAGSLCAAVSYVRAYGDLWRQTPGAIEWAQKNANTFFALLLFREKDLDQALGEGNKVLGLKRDVASLRRLCFENGGIYPNERIDFNGATLLMEALHTPHIPHNRKAPFVRVLLEAGCDPSPCDTDGLNAVHKACYYELDTECLKALLETGFDACADDPSAPVPSPMLMTLNQGNWRSTEIILASLPKDSPYLRQEHLFRWYGELGRSGVYFCLRGGTKCSRCRQDPMPHTRDPDTFERAVDVLLRYGLNPTFAIDREMAKHPLHRYAKAQATRHKASRGNKAAPATGKPAATIKATATPAGKTKARTGTATGAAAGAGTNDKKKQSCARCGKTANKACGGCKLVWYCSRECQSDHWQQSHKAACSKVHLNRAH</sequence>
<keyword evidence="8" id="KW-1185">Reference proteome</keyword>
<evidence type="ECO:0000313" key="7">
    <source>
        <dbReference type="EMBL" id="ELR11676.1"/>
    </source>
</evidence>
<dbReference type="EMBL" id="KB008148">
    <property type="protein sequence ID" value="ELR11676.1"/>
    <property type="molecule type" value="Genomic_DNA"/>
</dbReference>
<dbReference type="GeneID" id="14911950"/>
<feature type="region of interest" description="Disordered" evidence="5">
    <location>
        <begin position="567"/>
        <end position="586"/>
    </location>
</feature>
<proteinExistence type="predicted"/>
<dbReference type="InterPro" id="IPR036770">
    <property type="entry name" value="Ankyrin_rpt-contain_sf"/>
</dbReference>
<feature type="compositionally biased region" description="Low complexity" evidence="5">
    <location>
        <begin position="577"/>
        <end position="586"/>
    </location>
</feature>
<dbReference type="OMA" id="LIMAINQ"/>
<evidence type="ECO:0000256" key="5">
    <source>
        <dbReference type="SAM" id="MobiDB-lite"/>
    </source>
</evidence>
<protein>
    <submittedName>
        <fullName evidence="7">MYND finger domain containing protein</fullName>
    </submittedName>
</protein>
<dbReference type="GO" id="GO:0008270">
    <property type="term" value="F:zinc ion binding"/>
    <property type="evidence" value="ECO:0007669"/>
    <property type="project" value="UniProtKB-KW"/>
</dbReference>
<dbReference type="SUPFAM" id="SSF48403">
    <property type="entry name" value="Ankyrin repeat"/>
    <property type="match status" value="1"/>
</dbReference>
<accession>L8GHM1</accession>
<evidence type="ECO:0000313" key="8">
    <source>
        <dbReference type="Proteomes" id="UP000011083"/>
    </source>
</evidence>
<evidence type="ECO:0000256" key="3">
    <source>
        <dbReference type="ARBA" id="ARBA00022833"/>
    </source>
</evidence>
<dbReference type="VEuPathDB" id="AmoebaDB:ACA1_260810"/>
<dbReference type="SUPFAM" id="SSF81901">
    <property type="entry name" value="HCP-like"/>
    <property type="match status" value="1"/>
</dbReference>
<dbReference type="SUPFAM" id="SSF144232">
    <property type="entry name" value="HIT/MYND zinc finger-like"/>
    <property type="match status" value="1"/>
</dbReference>
<dbReference type="OrthoDB" id="2519255at2759"/>
<dbReference type="PROSITE" id="PS50865">
    <property type="entry name" value="ZF_MYND_2"/>
    <property type="match status" value="1"/>
</dbReference>
<gene>
    <name evidence="7" type="ORF">ACA1_260810</name>
</gene>
<dbReference type="Gene3D" id="1.25.40.20">
    <property type="entry name" value="Ankyrin repeat-containing domain"/>
    <property type="match status" value="1"/>
</dbReference>
<dbReference type="AlphaFoldDB" id="L8GHM1"/>
<dbReference type="Gene3D" id="1.25.40.10">
    <property type="entry name" value="Tetratricopeptide repeat domain"/>
    <property type="match status" value="1"/>
</dbReference>
<reference evidence="7 8" key="1">
    <citation type="journal article" date="2013" name="Genome Biol.">
        <title>Genome of Acanthamoeba castellanii highlights extensive lateral gene transfer and early evolution of tyrosine kinase signaling.</title>
        <authorList>
            <person name="Clarke M."/>
            <person name="Lohan A.J."/>
            <person name="Liu B."/>
            <person name="Lagkouvardos I."/>
            <person name="Roy S."/>
            <person name="Zafar N."/>
            <person name="Bertelli C."/>
            <person name="Schilde C."/>
            <person name="Kianianmomeni A."/>
            <person name="Burglin T.R."/>
            <person name="Frech C."/>
            <person name="Turcotte B."/>
            <person name="Kopec K.O."/>
            <person name="Synnott J.M."/>
            <person name="Choo C."/>
            <person name="Paponov I."/>
            <person name="Finkler A."/>
            <person name="Soon Heng Tan C."/>
            <person name="Hutchins A.P."/>
            <person name="Weinmeier T."/>
            <person name="Rattei T."/>
            <person name="Chu J.S."/>
            <person name="Gimenez G."/>
            <person name="Irimia M."/>
            <person name="Rigden D.J."/>
            <person name="Fitzpatrick D.A."/>
            <person name="Lorenzo-Morales J."/>
            <person name="Bateman A."/>
            <person name="Chiu C.H."/>
            <person name="Tang P."/>
            <person name="Hegemann P."/>
            <person name="Fromm H."/>
            <person name="Raoult D."/>
            <person name="Greub G."/>
            <person name="Miranda-Saavedra D."/>
            <person name="Chen N."/>
            <person name="Nash P."/>
            <person name="Ginger M.L."/>
            <person name="Horn M."/>
            <person name="Schaap P."/>
            <person name="Caler L."/>
            <person name="Loftus B."/>
        </authorList>
    </citation>
    <scope>NUCLEOTIDE SEQUENCE [LARGE SCALE GENOMIC DNA]</scope>
    <source>
        <strain evidence="7 8">Neff</strain>
    </source>
</reference>
<keyword evidence="1" id="KW-0479">Metal-binding</keyword>
<name>L8GHM1_ACACF</name>
<feature type="domain" description="MYND-type" evidence="6">
    <location>
        <begin position="623"/>
        <end position="660"/>
    </location>
</feature>
<dbReference type="Pfam" id="PF01753">
    <property type="entry name" value="zf-MYND"/>
    <property type="match status" value="1"/>
</dbReference>
<evidence type="ECO:0000256" key="4">
    <source>
        <dbReference type="PROSITE-ProRule" id="PRU00134"/>
    </source>
</evidence>
<evidence type="ECO:0000256" key="1">
    <source>
        <dbReference type="ARBA" id="ARBA00022723"/>
    </source>
</evidence>
<organism evidence="7 8">
    <name type="scientific">Acanthamoeba castellanii (strain ATCC 30010 / Neff)</name>
    <dbReference type="NCBI Taxonomy" id="1257118"/>
    <lineage>
        <taxon>Eukaryota</taxon>
        <taxon>Amoebozoa</taxon>
        <taxon>Discosea</taxon>
        <taxon>Longamoebia</taxon>
        <taxon>Centramoebida</taxon>
        <taxon>Acanthamoebidae</taxon>
        <taxon>Acanthamoeba</taxon>
    </lineage>
</organism>
<keyword evidence="3" id="KW-0862">Zinc</keyword>
<keyword evidence="2 4" id="KW-0863">Zinc-finger</keyword>
<dbReference type="InterPro" id="IPR002893">
    <property type="entry name" value="Znf_MYND"/>
</dbReference>
<feature type="region of interest" description="Disordered" evidence="5">
    <location>
        <begin position="593"/>
        <end position="621"/>
    </location>
</feature>
<evidence type="ECO:0000256" key="2">
    <source>
        <dbReference type="ARBA" id="ARBA00022771"/>
    </source>
</evidence>
<dbReference type="RefSeq" id="XP_004333689.1">
    <property type="nucleotide sequence ID" value="XM_004333641.1"/>
</dbReference>